<gene>
    <name evidence="6" type="primary">AlNc14C159G7722</name>
    <name evidence="6" type="ORF">ALNC14_087110</name>
</gene>
<dbReference type="PANTHER" id="PTHR46695:SF5">
    <property type="entry name" value="RNA POLYMERASE-ASSOCIATED PROTEIN RTF1 HOMOLOG"/>
    <property type="match status" value="1"/>
</dbReference>
<reference evidence="6" key="2">
    <citation type="submission" date="2011-02" db="EMBL/GenBank/DDBJ databases">
        <authorList>
            <person name="MacLean D."/>
        </authorList>
    </citation>
    <scope>NUCLEOTIDE SEQUENCE</scope>
</reference>
<name>F0WMN4_9STRA</name>
<keyword evidence="2" id="KW-0863">Zinc-finger</keyword>
<organism evidence="6">
    <name type="scientific">Albugo laibachii Nc14</name>
    <dbReference type="NCBI Taxonomy" id="890382"/>
    <lineage>
        <taxon>Eukaryota</taxon>
        <taxon>Sar</taxon>
        <taxon>Stramenopiles</taxon>
        <taxon>Oomycota</taxon>
        <taxon>Peronosporomycetes</taxon>
        <taxon>Albuginales</taxon>
        <taxon>Albuginaceae</taxon>
        <taxon>Albugo</taxon>
    </lineage>
</organism>
<sequence length="440" mass="50487">MSFRGELLRFDDDAFKMILSDAKLEINSQSHINKHSKAEMPTYRACGPRILISDYLTKKILEIFLLENVRMQTTTLSLLWVQSRKRNPNCYVFHFWSRIDFEEFSRLSDATKAMQNIQVLQKTILFELGWNAVRQQAHDKSQDGRTQSSFGKLLIETETSGTDVVGGYHDRVEISVQNKNVALQCDVLEQHGNLNECRSNSTMDCSTEKQKLMHVTLNQSSGKPTKTKMASYVSKSSMGTGVERSKDSKKQKKNCTTQKSTKKRNTPHTTKMSFLDYTTNYYKLILRREEAGLTCRESEDVCICCRDGGDVILCDWKGKNKLPCPKVYHEECLGYTVPKNVRWVCPRHLCHLCGEMARFLCRFCVSSYCDKHVTEDVRYIGPASKEVTECAYVLCNSCQEQAKHVHEAKRISSEVYASILGTQHRKSFSSRQRPRSRAPL</sequence>
<dbReference type="AlphaFoldDB" id="F0WMN4"/>
<dbReference type="SMART" id="SM00249">
    <property type="entry name" value="PHD"/>
    <property type="match status" value="1"/>
</dbReference>
<evidence type="ECO:0000313" key="6">
    <source>
        <dbReference type="EMBL" id="CCA22568.1"/>
    </source>
</evidence>
<dbReference type="SUPFAM" id="SSF57903">
    <property type="entry name" value="FYVE/PHD zinc finger"/>
    <property type="match status" value="1"/>
</dbReference>
<reference evidence="6" key="1">
    <citation type="journal article" date="2011" name="PLoS Biol.">
        <title>Gene gain and loss during evolution of obligate parasitism in the white rust pathogen of Arabidopsis thaliana.</title>
        <authorList>
            <person name="Kemen E."/>
            <person name="Gardiner A."/>
            <person name="Schultz-Larsen T."/>
            <person name="Kemen A.C."/>
            <person name="Balmuth A.L."/>
            <person name="Robert-Seilaniantz A."/>
            <person name="Bailey K."/>
            <person name="Holub E."/>
            <person name="Studholme D.J."/>
            <person name="Maclean D."/>
            <person name="Jones J.D."/>
        </authorList>
    </citation>
    <scope>NUCLEOTIDE SEQUENCE</scope>
</reference>
<proteinExistence type="predicted"/>
<evidence type="ECO:0000259" key="5">
    <source>
        <dbReference type="SMART" id="SM00249"/>
    </source>
</evidence>
<dbReference type="InterPro" id="IPR001965">
    <property type="entry name" value="Znf_PHD"/>
</dbReference>
<evidence type="ECO:0000256" key="3">
    <source>
        <dbReference type="ARBA" id="ARBA00022833"/>
    </source>
</evidence>
<feature type="domain" description="Zinc finger PHD-type" evidence="5">
    <location>
        <begin position="301"/>
        <end position="349"/>
    </location>
</feature>
<dbReference type="Gene3D" id="3.30.40.10">
    <property type="entry name" value="Zinc/RING finger domain, C3HC4 (zinc finger)"/>
    <property type="match status" value="1"/>
</dbReference>
<protein>
    <submittedName>
        <fullName evidence="6">Uncharacterized protein AlNc14C159G7722</fullName>
    </submittedName>
</protein>
<feature type="region of interest" description="Disordered" evidence="4">
    <location>
        <begin position="219"/>
        <end position="269"/>
    </location>
</feature>
<evidence type="ECO:0000256" key="2">
    <source>
        <dbReference type="ARBA" id="ARBA00022771"/>
    </source>
</evidence>
<dbReference type="PANTHER" id="PTHR46695">
    <property type="entry name" value="ZINC FINGER CCCH DOMAIN-CONTAINING PROTEIN 44-RELATED"/>
    <property type="match status" value="1"/>
</dbReference>
<dbReference type="CDD" id="cd15568">
    <property type="entry name" value="PHD5_NSD"/>
    <property type="match status" value="1"/>
</dbReference>
<keyword evidence="3" id="KW-0862">Zinc</keyword>
<evidence type="ECO:0000256" key="1">
    <source>
        <dbReference type="ARBA" id="ARBA00022723"/>
    </source>
</evidence>
<dbReference type="GO" id="GO:0008270">
    <property type="term" value="F:zinc ion binding"/>
    <property type="evidence" value="ECO:0007669"/>
    <property type="project" value="UniProtKB-KW"/>
</dbReference>
<dbReference type="EMBL" id="FR824204">
    <property type="protein sequence ID" value="CCA22568.1"/>
    <property type="molecule type" value="Genomic_DNA"/>
</dbReference>
<evidence type="ECO:0000256" key="4">
    <source>
        <dbReference type="SAM" id="MobiDB-lite"/>
    </source>
</evidence>
<dbReference type="InterPro" id="IPR013083">
    <property type="entry name" value="Znf_RING/FYVE/PHD"/>
</dbReference>
<dbReference type="HOGENOM" id="CLU_025605_0_0_1"/>
<dbReference type="InterPro" id="IPR011011">
    <property type="entry name" value="Znf_FYVE_PHD"/>
</dbReference>
<keyword evidence="1" id="KW-0479">Metal-binding</keyword>
<accession>F0WMN4</accession>